<protein>
    <submittedName>
        <fullName evidence="1">Putative amidoligase enzyme-domain-containing protein</fullName>
    </submittedName>
</protein>
<evidence type="ECO:0000313" key="2">
    <source>
        <dbReference type="Proteomes" id="UP000799766"/>
    </source>
</evidence>
<dbReference type="PANTHER" id="PTHR36847:SF1">
    <property type="entry name" value="AMIDOLIGASE ENZYME"/>
    <property type="match status" value="1"/>
</dbReference>
<dbReference type="AlphaFoldDB" id="A0A6A6P6Q4"/>
<organism evidence="1 2">
    <name type="scientific">Lineolata rhizophorae</name>
    <dbReference type="NCBI Taxonomy" id="578093"/>
    <lineage>
        <taxon>Eukaryota</taxon>
        <taxon>Fungi</taxon>
        <taxon>Dikarya</taxon>
        <taxon>Ascomycota</taxon>
        <taxon>Pezizomycotina</taxon>
        <taxon>Dothideomycetes</taxon>
        <taxon>Dothideomycetes incertae sedis</taxon>
        <taxon>Lineolatales</taxon>
        <taxon>Lineolataceae</taxon>
        <taxon>Lineolata</taxon>
    </lineage>
</organism>
<evidence type="ECO:0000313" key="1">
    <source>
        <dbReference type="EMBL" id="KAF2459676.1"/>
    </source>
</evidence>
<reference evidence="1" key="1">
    <citation type="journal article" date="2020" name="Stud. Mycol.">
        <title>101 Dothideomycetes genomes: a test case for predicting lifestyles and emergence of pathogens.</title>
        <authorList>
            <person name="Haridas S."/>
            <person name="Albert R."/>
            <person name="Binder M."/>
            <person name="Bloem J."/>
            <person name="Labutti K."/>
            <person name="Salamov A."/>
            <person name="Andreopoulos B."/>
            <person name="Baker S."/>
            <person name="Barry K."/>
            <person name="Bills G."/>
            <person name="Bluhm B."/>
            <person name="Cannon C."/>
            <person name="Castanera R."/>
            <person name="Culley D."/>
            <person name="Daum C."/>
            <person name="Ezra D."/>
            <person name="Gonzalez J."/>
            <person name="Henrissat B."/>
            <person name="Kuo A."/>
            <person name="Liang C."/>
            <person name="Lipzen A."/>
            <person name="Lutzoni F."/>
            <person name="Magnuson J."/>
            <person name="Mondo S."/>
            <person name="Nolan M."/>
            <person name="Ohm R."/>
            <person name="Pangilinan J."/>
            <person name="Park H.-J."/>
            <person name="Ramirez L."/>
            <person name="Alfaro M."/>
            <person name="Sun H."/>
            <person name="Tritt A."/>
            <person name="Yoshinaga Y."/>
            <person name="Zwiers L.-H."/>
            <person name="Turgeon B."/>
            <person name="Goodwin S."/>
            <person name="Spatafora J."/>
            <person name="Crous P."/>
            <person name="Grigoriev I."/>
        </authorList>
    </citation>
    <scope>NUCLEOTIDE SEQUENCE</scope>
    <source>
        <strain evidence="1">ATCC 16933</strain>
    </source>
</reference>
<dbReference type="OrthoDB" id="412402at2759"/>
<sequence length="453" mass="51966">MASHQKLLTGSKHPQRALEVLPVEPTEWFQLSVQSARSEHAQTTDPDDRELTFGFEIEFLLADIRYRNFDTLSQSLVTSVLCEIGEGWANKCANIEVQEADSTFWKIGHDNSVELTLTEEEMAAELGLIAKNCEISSRCFGYNEKGVKEEITAVLDALRQNFDQKTPGHPFRIIVNETCGVHVHIGTGKHEPTFDKSRFSLTAFERTIDEVHATNRTLQNNFLEPPSHRALNLCSDTGKKHPLEWVALIDGLDRQGLVEWAHSCSAFSDKLAYMFHVVADEEQCNGSGLEYKPTVEFRQHRGTMDPDEIFSWIDFCILLVKFAENTTPEEVNRLIHDHSLQPTFCFSDLLSMLGAEDRLIAYYREKCRPKTVVRERDNALSAETDFDKRDLIKLVEKKRFDQKNPVHVYERIVDKLRRNMYGHLSDPLRNALVESLQLAILAKRLVQYRTLVR</sequence>
<proteinExistence type="predicted"/>
<keyword evidence="2" id="KW-1185">Reference proteome</keyword>
<dbReference type="InterPro" id="IPR022025">
    <property type="entry name" value="Amidoligase_2"/>
</dbReference>
<dbReference type="Proteomes" id="UP000799766">
    <property type="component" value="Unassembled WGS sequence"/>
</dbReference>
<accession>A0A6A6P6Q4</accession>
<dbReference type="EMBL" id="MU001675">
    <property type="protein sequence ID" value="KAF2459676.1"/>
    <property type="molecule type" value="Genomic_DNA"/>
</dbReference>
<dbReference type="GO" id="GO:0016874">
    <property type="term" value="F:ligase activity"/>
    <property type="evidence" value="ECO:0007669"/>
    <property type="project" value="UniProtKB-KW"/>
</dbReference>
<gene>
    <name evidence="1" type="ORF">BDY21DRAFT_362367</name>
</gene>
<dbReference type="PANTHER" id="PTHR36847">
    <property type="entry name" value="AMIDOLIGASE ENZYME"/>
    <property type="match status" value="1"/>
</dbReference>
<name>A0A6A6P6Q4_9PEZI</name>
<dbReference type="Pfam" id="PF12224">
    <property type="entry name" value="Amidoligase_2"/>
    <property type="match status" value="1"/>
</dbReference>
<keyword evidence="1" id="KW-0436">Ligase</keyword>